<feature type="compositionally biased region" description="Basic and acidic residues" evidence="1">
    <location>
        <begin position="1"/>
        <end position="11"/>
    </location>
</feature>
<reference evidence="2 3" key="1">
    <citation type="submission" date="2022-10" db="EMBL/GenBank/DDBJ databases">
        <title>Roseococcus glaciei nov., sp. nov., isolated from glacier.</title>
        <authorList>
            <person name="Liu Q."/>
            <person name="Xin Y.-H."/>
        </authorList>
    </citation>
    <scope>NUCLEOTIDE SEQUENCE [LARGE SCALE GENOMIC DNA]</scope>
    <source>
        <strain evidence="2 3">MDT2-1-1</strain>
    </source>
</reference>
<dbReference type="EMBL" id="JAPFQI010000009">
    <property type="protein sequence ID" value="MCW8086522.1"/>
    <property type="molecule type" value="Genomic_DNA"/>
</dbReference>
<feature type="compositionally biased region" description="Low complexity" evidence="1">
    <location>
        <begin position="16"/>
        <end position="26"/>
    </location>
</feature>
<keyword evidence="3" id="KW-1185">Reference proteome</keyword>
<evidence type="ECO:0000313" key="3">
    <source>
        <dbReference type="Proteomes" id="UP001526430"/>
    </source>
</evidence>
<feature type="region of interest" description="Disordered" evidence="1">
    <location>
        <begin position="1"/>
        <end position="44"/>
    </location>
</feature>
<protein>
    <submittedName>
        <fullName evidence="2">Uncharacterized protein</fullName>
    </submittedName>
</protein>
<dbReference type="RefSeq" id="WP_301590588.1">
    <property type="nucleotide sequence ID" value="NZ_JAPFQI010000009.1"/>
</dbReference>
<accession>A0ABT3NWG8</accession>
<gene>
    <name evidence="2" type="ORF">OF850_12855</name>
</gene>
<dbReference type="Proteomes" id="UP001526430">
    <property type="component" value="Unassembled WGS sequence"/>
</dbReference>
<evidence type="ECO:0000313" key="2">
    <source>
        <dbReference type="EMBL" id="MCW8086522.1"/>
    </source>
</evidence>
<comment type="caution">
    <text evidence="2">The sequence shown here is derived from an EMBL/GenBank/DDBJ whole genome shotgun (WGS) entry which is preliminary data.</text>
</comment>
<evidence type="ECO:0000256" key="1">
    <source>
        <dbReference type="SAM" id="MobiDB-lite"/>
    </source>
</evidence>
<proteinExistence type="predicted"/>
<sequence length="59" mass="6365">MASKRGEKDRNVTGTPAQPARAAARPDPAEAPPAKPATASAKRLSVIWLRESRRRTEKG</sequence>
<name>A0ABT3NWG8_9PROT</name>
<organism evidence="2 3">
    <name type="scientific">Sabulicella glaciei</name>
    <dbReference type="NCBI Taxonomy" id="2984948"/>
    <lineage>
        <taxon>Bacteria</taxon>
        <taxon>Pseudomonadati</taxon>
        <taxon>Pseudomonadota</taxon>
        <taxon>Alphaproteobacteria</taxon>
        <taxon>Acetobacterales</taxon>
        <taxon>Acetobacteraceae</taxon>
        <taxon>Sabulicella</taxon>
    </lineage>
</organism>